<evidence type="ECO:0000256" key="4">
    <source>
        <dbReference type="ARBA" id="ARBA00023136"/>
    </source>
</evidence>
<evidence type="ECO:0000313" key="8">
    <source>
        <dbReference type="Proteomes" id="UP001500851"/>
    </source>
</evidence>
<keyword evidence="2 5" id="KW-0812">Transmembrane</keyword>
<protein>
    <recommendedName>
        <fullName evidence="6">Major facilitator superfamily (MFS) profile domain-containing protein</fullName>
    </recommendedName>
</protein>
<dbReference type="InterPro" id="IPR011701">
    <property type="entry name" value="MFS"/>
</dbReference>
<feature type="transmembrane region" description="Helical" evidence="5">
    <location>
        <begin position="141"/>
        <end position="163"/>
    </location>
</feature>
<evidence type="ECO:0000256" key="5">
    <source>
        <dbReference type="SAM" id="Phobius"/>
    </source>
</evidence>
<dbReference type="SUPFAM" id="SSF103473">
    <property type="entry name" value="MFS general substrate transporter"/>
    <property type="match status" value="1"/>
</dbReference>
<keyword evidence="8" id="KW-1185">Reference proteome</keyword>
<dbReference type="EMBL" id="BAAAOB010000003">
    <property type="protein sequence ID" value="GAA1795738.1"/>
    <property type="molecule type" value="Genomic_DNA"/>
</dbReference>
<feature type="transmembrane region" description="Helical" evidence="5">
    <location>
        <begin position="12"/>
        <end position="31"/>
    </location>
</feature>
<dbReference type="PROSITE" id="PS50850">
    <property type="entry name" value="MFS"/>
    <property type="match status" value="1"/>
</dbReference>
<dbReference type="RefSeq" id="WP_344032853.1">
    <property type="nucleotide sequence ID" value="NZ_BAAAOB010000003.1"/>
</dbReference>
<sequence length="440" mass="45547">MNPVAAAERRLILLTGLRWLPVGFVLGVTVLLPLERGLTVPEIGGLLAIQGFVVLALELPTGALSDTIGRRPVLVASGVLAITASTLFLLADSWGMFALSLLLQGVFRALDSGALESWFVDTAHAHDQDANLARPLGRAGAALGGGIAIGALLGGGLIAWHPIPAWSALVPPLLLAILCYTGYVVLVLALVRDAPGPGLRDSSASGRIPKRPLAAALRTLRDAPRAIAEGARLALRSRILAGLLLVEVFWSVAMIAFETLTPLQLEQLLGSEQDAAAVFGPASAAAWGLYAVGSILAERLSAVLGPAWTAILSRLLNGVFVVWMGLSAGVIGILIAYGLTYLAHGSGGPVHAALLHREAGRATRATVLSLNSMISGGAYSIGLLVLTGFAASTSAATATVVAGAFSLLGALCYLPALGRDRRERWERHRGRGNVALIAEA</sequence>
<comment type="caution">
    <text evidence="7">The sequence shown here is derived from an EMBL/GenBank/DDBJ whole genome shotgun (WGS) entry which is preliminary data.</text>
</comment>
<dbReference type="Proteomes" id="UP001500851">
    <property type="component" value="Unassembled WGS sequence"/>
</dbReference>
<feature type="transmembrane region" description="Helical" evidence="5">
    <location>
        <begin position="43"/>
        <end position="61"/>
    </location>
</feature>
<feature type="transmembrane region" description="Helical" evidence="5">
    <location>
        <begin position="73"/>
        <end position="91"/>
    </location>
</feature>
<dbReference type="InterPro" id="IPR020846">
    <property type="entry name" value="MFS_dom"/>
</dbReference>
<name>A0ABP4Y258_9MICO</name>
<feature type="transmembrane region" description="Helical" evidence="5">
    <location>
        <begin position="169"/>
        <end position="191"/>
    </location>
</feature>
<proteinExistence type="predicted"/>
<reference evidence="8" key="1">
    <citation type="journal article" date="2019" name="Int. J. Syst. Evol. Microbiol.">
        <title>The Global Catalogue of Microorganisms (GCM) 10K type strain sequencing project: providing services to taxonomists for standard genome sequencing and annotation.</title>
        <authorList>
            <consortium name="The Broad Institute Genomics Platform"/>
            <consortium name="The Broad Institute Genome Sequencing Center for Infectious Disease"/>
            <person name="Wu L."/>
            <person name="Ma J."/>
        </authorList>
    </citation>
    <scope>NUCLEOTIDE SEQUENCE [LARGE SCALE GENOMIC DNA]</scope>
    <source>
        <strain evidence="8">JCM 14736</strain>
    </source>
</reference>
<evidence type="ECO:0000256" key="2">
    <source>
        <dbReference type="ARBA" id="ARBA00022692"/>
    </source>
</evidence>
<keyword evidence="4 5" id="KW-0472">Membrane</keyword>
<feature type="transmembrane region" description="Helical" evidence="5">
    <location>
        <begin position="277"/>
        <end position="297"/>
    </location>
</feature>
<comment type="subcellular location">
    <subcellularLocation>
        <location evidence="1">Cell membrane</location>
        <topology evidence="1">Multi-pass membrane protein</topology>
    </subcellularLocation>
</comment>
<organism evidence="7 8">
    <name type="scientific">Leucobacter iarius</name>
    <dbReference type="NCBI Taxonomy" id="333963"/>
    <lineage>
        <taxon>Bacteria</taxon>
        <taxon>Bacillati</taxon>
        <taxon>Actinomycetota</taxon>
        <taxon>Actinomycetes</taxon>
        <taxon>Micrococcales</taxon>
        <taxon>Microbacteriaceae</taxon>
        <taxon>Leucobacter</taxon>
    </lineage>
</organism>
<evidence type="ECO:0000313" key="7">
    <source>
        <dbReference type="EMBL" id="GAA1795738.1"/>
    </source>
</evidence>
<feature type="transmembrane region" description="Helical" evidence="5">
    <location>
        <begin position="239"/>
        <end position="257"/>
    </location>
</feature>
<dbReference type="InterPro" id="IPR036259">
    <property type="entry name" value="MFS_trans_sf"/>
</dbReference>
<dbReference type="InterPro" id="IPR053160">
    <property type="entry name" value="MFS_DHA3_Transporter"/>
</dbReference>
<dbReference type="Pfam" id="PF07690">
    <property type="entry name" value="MFS_1"/>
    <property type="match status" value="1"/>
</dbReference>
<evidence type="ECO:0000256" key="1">
    <source>
        <dbReference type="ARBA" id="ARBA00004651"/>
    </source>
</evidence>
<dbReference type="PANTHER" id="PTHR23530:SF1">
    <property type="entry name" value="PERMEASE, MAJOR FACILITATOR SUPERFAMILY-RELATED"/>
    <property type="match status" value="1"/>
</dbReference>
<dbReference type="PANTHER" id="PTHR23530">
    <property type="entry name" value="TRANSPORT PROTEIN-RELATED"/>
    <property type="match status" value="1"/>
</dbReference>
<evidence type="ECO:0000256" key="3">
    <source>
        <dbReference type="ARBA" id="ARBA00022989"/>
    </source>
</evidence>
<keyword evidence="3 5" id="KW-1133">Transmembrane helix</keyword>
<gene>
    <name evidence="7" type="ORF">GCM10009768_26010</name>
</gene>
<feature type="transmembrane region" description="Helical" evidence="5">
    <location>
        <begin position="97"/>
        <end position="120"/>
    </location>
</feature>
<feature type="domain" description="Major facilitator superfamily (MFS) profile" evidence="6">
    <location>
        <begin position="1"/>
        <end position="421"/>
    </location>
</feature>
<accession>A0ABP4Y258</accession>
<dbReference type="Gene3D" id="1.20.1250.20">
    <property type="entry name" value="MFS general substrate transporter like domains"/>
    <property type="match status" value="1"/>
</dbReference>
<feature type="transmembrane region" description="Helical" evidence="5">
    <location>
        <begin position="381"/>
        <end position="414"/>
    </location>
</feature>
<evidence type="ECO:0000259" key="6">
    <source>
        <dbReference type="PROSITE" id="PS50850"/>
    </source>
</evidence>